<dbReference type="Pfam" id="PF00215">
    <property type="entry name" value="OMPdecase"/>
    <property type="match status" value="1"/>
</dbReference>
<dbReference type="GO" id="GO:0004590">
    <property type="term" value="F:orotidine-5'-phosphate decarboxylase activity"/>
    <property type="evidence" value="ECO:0007669"/>
    <property type="project" value="InterPro"/>
</dbReference>
<dbReference type="EMBL" id="CASHTH010003672">
    <property type="protein sequence ID" value="CAI8047662.1"/>
    <property type="molecule type" value="Genomic_DNA"/>
</dbReference>
<dbReference type="InterPro" id="IPR001754">
    <property type="entry name" value="OMPdeCOase_dom"/>
</dbReference>
<dbReference type="GO" id="GO:0019854">
    <property type="term" value="P:L-ascorbic acid catabolic process"/>
    <property type="evidence" value="ECO:0007669"/>
    <property type="project" value="TreeGrafter"/>
</dbReference>
<reference evidence="7" key="1">
    <citation type="submission" date="2023-03" db="EMBL/GenBank/DDBJ databases">
        <authorList>
            <person name="Steffen K."/>
            <person name="Cardenas P."/>
        </authorList>
    </citation>
    <scope>NUCLEOTIDE SEQUENCE</scope>
</reference>
<dbReference type="SUPFAM" id="SSF51366">
    <property type="entry name" value="Ribulose-phoshate binding barrel"/>
    <property type="match status" value="1"/>
</dbReference>
<keyword evidence="5" id="KW-0119">Carbohydrate metabolism</keyword>
<evidence type="ECO:0000313" key="8">
    <source>
        <dbReference type="Proteomes" id="UP001174909"/>
    </source>
</evidence>
<protein>
    <recommendedName>
        <fullName evidence="3">3-hexulose-6-phosphate synthase</fullName>
        <ecNumber evidence="3">4.1.2.43</ecNumber>
    </recommendedName>
</protein>
<dbReference type="GO" id="GO:0043801">
    <property type="term" value="F:hexulose-6-phosphate synthase activity"/>
    <property type="evidence" value="ECO:0007669"/>
    <property type="project" value="UniProtKB-EC"/>
</dbReference>
<dbReference type="SMART" id="SM00934">
    <property type="entry name" value="OMPdecase"/>
    <property type="match status" value="1"/>
</dbReference>
<dbReference type="NCBIfam" id="TIGR03128">
    <property type="entry name" value="RuMP_HxlA"/>
    <property type="match status" value="1"/>
</dbReference>
<gene>
    <name evidence="7" type="ORF">GBAR_LOCUS26365</name>
</gene>
<dbReference type="FunFam" id="3.20.20.70:FF:000022">
    <property type="entry name" value="3-keto-L-gulonate-6-phosphate decarboxylase UlaD"/>
    <property type="match status" value="1"/>
</dbReference>
<dbReference type="InterPro" id="IPR017553">
    <property type="entry name" value="3-hexulose-6-phosphate_synth"/>
</dbReference>
<comment type="similarity">
    <text evidence="2">Belongs to the HPS/KGPDC family. HPS subfamily.</text>
</comment>
<comment type="caution">
    <text evidence="7">The sequence shown here is derived from an EMBL/GenBank/DDBJ whole genome shotgun (WGS) entry which is preliminary data.</text>
</comment>
<dbReference type="GO" id="GO:0033982">
    <property type="term" value="F:3-dehydro-L-gulonate-6-phosphate decarboxylase activity"/>
    <property type="evidence" value="ECO:0007669"/>
    <property type="project" value="TreeGrafter"/>
</dbReference>
<dbReference type="InterPro" id="IPR013785">
    <property type="entry name" value="Aldolase_TIM"/>
</dbReference>
<dbReference type="AlphaFoldDB" id="A0AA35TID8"/>
<name>A0AA35TID8_GEOBA</name>
<dbReference type="Proteomes" id="UP001174909">
    <property type="component" value="Unassembled WGS sequence"/>
</dbReference>
<keyword evidence="8" id="KW-1185">Reference proteome</keyword>
<dbReference type="Gene3D" id="3.20.20.70">
    <property type="entry name" value="Aldolase class I"/>
    <property type="match status" value="1"/>
</dbReference>
<feature type="domain" description="Orotidine 5'-phosphate decarboxylase" evidence="6">
    <location>
        <begin position="2"/>
        <end position="203"/>
    </location>
</feature>
<evidence type="ECO:0000256" key="1">
    <source>
        <dbReference type="ARBA" id="ARBA00000718"/>
    </source>
</evidence>
<comment type="catalytic activity">
    <reaction evidence="1">
        <text>D-ribulose 5-phosphate + formaldehyde = D-arabino-hex-3-ulose 6-phosphate</text>
        <dbReference type="Rhea" id="RHEA:25201"/>
        <dbReference type="ChEBI" id="CHEBI:16842"/>
        <dbReference type="ChEBI" id="CHEBI:58121"/>
        <dbReference type="ChEBI" id="CHEBI:58542"/>
        <dbReference type="EC" id="4.1.2.43"/>
    </reaction>
</comment>
<dbReference type="GO" id="GO:0006207">
    <property type="term" value="P:'de novo' pyrimidine nucleobase biosynthetic process"/>
    <property type="evidence" value="ECO:0007669"/>
    <property type="project" value="InterPro"/>
</dbReference>
<evidence type="ECO:0000256" key="3">
    <source>
        <dbReference type="ARBA" id="ARBA00012890"/>
    </source>
</evidence>
<sequence>MKLQLALDSSNSQEAKRILEKVSDLVDIVEVGTPLLMKEGVKVVTEIKSAYPQLEVLADLKIMDAGDIEASIGFEAGADIVTVLGVAHDVTIGRAVNQARTLSKKVMIDLIAVSDVRARIDQIDAIAPDYCCVHTAFDLQDHGMDPLREIQLVQSALKRTQMAVAGGINPGILPDILAYHPAVVIVGGFITNHPEPRQAALQIKELLA</sequence>
<dbReference type="InterPro" id="IPR011060">
    <property type="entry name" value="RibuloseP-bd_barrel"/>
</dbReference>
<evidence type="ECO:0000256" key="4">
    <source>
        <dbReference type="ARBA" id="ARBA00023239"/>
    </source>
</evidence>
<organism evidence="7 8">
    <name type="scientific">Geodia barretti</name>
    <name type="common">Barrett's horny sponge</name>
    <dbReference type="NCBI Taxonomy" id="519541"/>
    <lineage>
        <taxon>Eukaryota</taxon>
        <taxon>Metazoa</taxon>
        <taxon>Porifera</taxon>
        <taxon>Demospongiae</taxon>
        <taxon>Heteroscleromorpha</taxon>
        <taxon>Tetractinellida</taxon>
        <taxon>Astrophorina</taxon>
        <taxon>Geodiidae</taxon>
        <taxon>Geodia</taxon>
    </lineage>
</organism>
<evidence type="ECO:0000256" key="5">
    <source>
        <dbReference type="ARBA" id="ARBA00023277"/>
    </source>
</evidence>
<keyword evidence="4" id="KW-0456">Lyase</keyword>
<evidence type="ECO:0000256" key="2">
    <source>
        <dbReference type="ARBA" id="ARBA00006350"/>
    </source>
</evidence>
<dbReference type="PANTHER" id="PTHR35039:SF3">
    <property type="entry name" value="3-KETO-L-GULONATE-6-PHOSPHATE DECARBOXYLASE SGBH-RELATED"/>
    <property type="match status" value="1"/>
</dbReference>
<evidence type="ECO:0000259" key="6">
    <source>
        <dbReference type="SMART" id="SM00934"/>
    </source>
</evidence>
<dbReference type="PANTHER" id="PTHR35039">
    <property type="entry name" value="3-KETO-L-GULONATE-6-PHOSPHATE DECARBOXYLASE SGBH-RELATED"/>
    <property type="match status" value="1"/>
</dbReference>
<proteinExistence type="inferred from homology"/>
<accession>A0AA35TID8</accession>
<dbReference type="EC" id="4.1.2.43" evidence="3"/>
<evidence type="ECO:0000313" key="7">
    <source>
        <dbReference type="EMBL" id="CAI8047662.1"/>
    </source>
</evidence>